<keyword evidence="2" id="KW-1003">Cell membrane</keyword>
<keyword evidence="4 7" id="KW-1133">Transmembrane helix</keyword>
<evidence type="ECO:0000259" key="9">
    <source>
        <dbReference type="Pfam" id="PF12704"/>
    </source>
</evidence>
<dbReference type="GO" id="GO:0005886">
    <property type="term" value="C:plasma membrane"/>
    <property type="evidence" value="ECO:0007669"/>
    <property type="project" value="UniProtKB-SubCell"/>
</dbReference>
<feature type="transmembrane region" description="Helical" evidence="7">
    <location>
        <begin position="21"/>
        <end position="43"/>
    </location>
</feature>
<feature type="transmembrane region" description="Helical" evidence="7">
    <location>
        <begin position="288"/>
        <end position="312"/>
    </location>
</feature>
<feature type="domain" description="ABC3 transporter permease C-terminal" evidence="8">
    <location>
        <begin position="292"/>
        <end position="404"/>
    </location>
</feature>
<keyword evidence="11" id="KW-1185">Reference proteome</keyword>
<name>A0A0N0BNR3_9EURY</name>
<comment type="similarity">
    <text evidence="6">Belongs to the ABC-4 integral membrane protein family.</text>
</comment>
<comment type="subcellular location">
    <subcellularLocation>
        <location evidence="1">Cell membrane</location>
        <topology evidence="1">Multi-pass membrane protein</topology>
    </subcellularLocation>
</comment>
<dbReference type="InterPro" id="IPR025857">
    <property type="entry name" value="MacB_PCD"/>
</dbReference>
<dbReference type="AlphaFoldDB" id="A0A0N0BNR3"/>
<dbReference type="EMBL" id="LIUF01000003">
    <property type="protein sequence ID" value="KOX92870.1"/>
    <property type="molecule type" value="Genomic_DNA"/>
</dbReference>
<protein>
    <submittedName>
        <fullName evidence="10">ABC transporter permease</fullName>
    </submittedName>
</protein>
<evidence type="ECO:0000256" key="4">
    <source>
        <dbReference type="ARBA" id="ARBA00022989"/>
    </source>
</evidence>
<evidence type="ECO:0000256" key="6">
    <source>
        <dbReference type="ARBA" id="ARBA00038076"/>
    </source>
</evidence>
<evidence type="ECO:0000256" key="5">
    <source>
        <dbReference type="ARBA" id="ARBA00023136"/>
    </source>
</evidence>
<evidence type="ECO:0000259" key="8">
    <source>
        <dbReference type="Pfam" id="PF02687"/>
    </source>
</evidence>
<dbReference type="Proteomes" id="UP000037729">
    <property type="component" value="Unassembled WGS sequence"/>
</dbReference>
<feature type="domain" description="MacB-like periplasmic core" evidence="9">
    <location>
        <begin position="21"/>
        <end position="247"/>
    </location>
</feature>
<organism evidence="10 11">
    <name type="scientific">Haloarcula rubripromontorii</name>
    <dbReference type="NCBI Taxonomy" id="1705562"/>
    <lineage>
        <taxon>Archaea</taxon>
        <taxon>Methanobacteriati</taxon>
        <taxon>Methanobacteriota</taxon>
        <taxon>Stenosarchaea group</taxon>
        <taxon>Halobacteria</taxon>
        <taxon>Halobacteriales</taxon>
        <taxon>Haloarculaceae</taxon>
        <taxon>Haloarcula</taxon>
    </lineage>
</organism>
<dbReference type="PANTHER" id="PTHR30572">
    <property type="entry name" value="MEMBRANE COMPONENT OF TRANSPORTER-RELATED"/>
    <property type="match status" value="1"/>
</dbReference>
<evidence type="ECO:0000256" key="2">
    <source>
        <dbReference type="ARBA" id="ARBA00022475"/>
    </source>
</evidence>
<keyword evidence="5 7" id="KW-0472">Membrane</keyword>
<dbReference type="STRING" id="1705562.AMS69_10465"/>
<dbReference type="Pfam" id="PF02687">
    <property type="entry name" value="FtsX"/>
    <property type="match status" value="1"/>
</dbReference>
<dbReference type="InterPro" id="IPR003838">
    <property type="entry name" value="ABC3_permease_C"/>
</dbReference>
<accession>A0A0N0BNR3</accession>
<dbReference type="InterPro" id="IPR050250">
    <property type="entry name" value="Macrolide_Exporter_MacB"/>
</dbReference>
<evidence type="ECO:0000256" key="1">
    <source>
        <dbReference type="ARBA" id="ARBA00004651"/>
    </source>
</evidence>
<reference evidence="10 11" key="1">
    <citation type="submission" date="2015-08" db="EMBL/GenBank/DDBJ databases">
        <title>Genomes of Isolates from Cabo Rojo, PR.</title>
        <authorList>
            <person name="Sanchez-Nieves R.L."/>
            <person name="Montalvo-Rodriguez R."/>
        </authorList>
    </citation>
    <scope>NUCLEOTIDE SEQUENCE [LARGE SCALE GENOMIC DNA]</scope>
    <source>
        <strain evidence="10 11">SL3</strain>
    </source>
</reference>
<evidence type="ECO:0000256" key="7">
    <source>
        <dbReference type="SAM" id="Phobius"/>
    </source>
</evidence>
<dbReference type="Pfam" id="PF12704">
    <property type="entry name" value="MacB_PCD"/>
    <property type="match status" value="1"/>
</dbReference>
<comment type="caution">
    <text evidence="10">The sequence shown here is derived from an EMBL/GenBank/DDBJ whole genome shotgun (WGS) entry which is preliminary data.</text>
</comment>
<dbReference type="OrthoDB" id="11469at2157"/>
<dbReference type="PATRIC" id="fig|1705562.3.peg.265"/>
<feature type="transmembrane region" description="Helical" evidence="7">
    <location>
        <begin position="373"/>
        <end position="394"/>
    </location>
</feature>
<dbReference type="GO" id="GO:0022857">
    <property type="term" value="F:transmembrane transporter activity"/>
    <property type="evidence" value="ECO:0007669"/>
    <property type="project" value="TreeGrafter"/>
</dbReference>
<keyword evidence="3 7" id="KW-0812">Transmembrane</keyword>
<gene>
    <name evidence="10" type="ORF">AMS69_10465</name>
</gene>
<feature type="transmembrane region" description="Helical" evidence="7">
    <location>
        <begin position="333"/>
        <end position="361"/>
    </location>
</feature>
<evidence type="ECO:0000313" key="10">
    <source>
        <dbReference type="EMBL" id="KOX92870.1"/>
    </source>
</evidence>
<proteinExistence type="inferred from homology"/>
<sequence length="411" mass="43580">MDAGESVRITLRSIRAHKLRSALTVVGVVIGIASVITFATFGASVEAEIVGDIETSNAGNIYVFGTPSGDDDFDRTLQPVFTEYDLQQLESIPGVQAVLPRGIVQTQSIRHGNRTLARQQVTAVQPASIDDGVLVEGRSFEADETAVVVNERMAGSFSENLTAGERLTMTMPDGGERNVTVVGVVNGTRGEVPVSDFARQPRVYVPIDPFYDSVVESPSAGVRQRAYPQVTLVVDPRAIPETQSAIQTYLSGDSDARSLSAADTELVARSGNDFVEEISDVIERITRFVTGIAVIALVVGAIGIANVMLVSVTERTREIGIMKAVGARNGDVMQVFLVEAALLGAVGSLLGVPLGLIVGYGATRYAEVTFSLAPLWMALAVGVGVLVGVVAGLYPAWRAARVDPIDALRHE</sequence>
<evidence type="ECO:0000313" key="11">
    <source>
        <dbReference type="Proteomes" id="UP000037729"/>
    </source>
</evidence>
<evidence type="ECO:0000256" key="3">
    <source>
        <dbReference type="ARBA" id="ARBA00022692"/>
    </source>
</evidence>
<dbReference type="RefSeq" id="WP_053968023.1">
    <property type="nucleotide sequence ID" value="NZ_LIUF01000003.1"/>
</dbReference>
<dbReference type="PANTHER" id="PTHR30572:SF4">
    <property type="entry name" value="ABC TRANSPORTER PERMEASE YTRF"/>
    <property type="match status" value="1"/>
</dbReference>